<keyword evidence="6" id="KW-1185">Reference proteome</keyword>
<keyword evidence="1" id="KW-0805">Transcription regulation</keyword>
<dbReference type="AlphaFoldDB" id="A9B6R2"/>
<sequence>MVMPILTTKCYIPVPRLNGVVRSQLLERLKERHDRRLTVVSAPAGFGKTMLVSQWIANCKQPVAWLTLDQNDNDLARFLVYLVAALQTIEPTFGLEIIQRLQAPELPSTETILFLLLNQLATIEQQSILVLDDYHWLTAKPIAEAMRLLLERLPPQLQIVVITREEPDLPLARLRARHQLTELRVADLRFTVAEAHQFLSQTMELDLLASASQALTDQTEGWITGLQLAAISMQGQQASSPLIDGFTGNHRFVLDYLLEEVLQQQPAEIQTFLLVTSLLDRMCGSLCEAVLAAAPASGAATLAYLERANLFIVPLDHERHWYRYHHLFADLLRQRLAISSLGHDLPELHRRASHWYEAHGFGIEAFRHAAAANDVAHIERLIDQQQISLHFRGTVTTLLDWLATVPKSVFEQQPSLWWRHASLMLMLGQTSGVAEKLAAAEAALQSFPDDHQTRNLIGQIAASRAILLLAQYQFASTLAQSQRALEYLAADNVFSLTSAYWTLGFGYLAHGDRAAARQALTKSVSLAQASGSSFIRILATIGLGQLQESENQLYQAAATYQQILALAGEQPLQIIYEAYLGLARIYYQWNQLDAAERYAQQSLDLAQQYDRLIDRSIICEIWLVRLQLARRANEQAATKLGQLAQTVRQQNFTQRLPEIITTQIGVLLAQAELQAAAELAQTIDSPLIQAKVLLAQANAAAALELLQPLIEQFQAKGWLDQQLHGLILQAVAQQQQGQKAPALRTLQAALAMAEPGGLIRIFIDEGPELKQLLRELIGRGLGNAYARQILAAFGQMPLMPSAQVALIEPLSERELEVLGLIAAGLSNQAIADQLYLSLYTVKAHVRNIYGKLSVNNRTLAVAKAQELAIL</sequence>
<dbReference type="SUPFAM" id="SSF52540">
    <property type="entry name" value="P-loop containing nucleoside triphosphate hydrolases"/>
    <property type="match status" value="1"/>
</dbReference>
<dbReference type="eggNOG" id="COG2909">
    <property type="taxonomic scope" value="Bacteria"/>
</dbReference>
<dbReference type="SUPFAM" id="SSF46894">
    <property type="entry name" value="C-terminal effector domain of the bipartite response regulators"/>
    <property type="match status" value="1"/>
</dbReference>
<dbReference type="BioCyc" id="HAUR316274:GHYA-1755-MONOMER"/>
<dbReference type="InterPro" id="IPR036388">
    <property type="entry name" value="WH-like_DNA-bd_sf"/>
</dbReference>
<dbReference type="InterPro" id="IPR000792">
    <property type="entry name" value="Tscrpt_reg_LuxR_C"/>
</dbReference>
<dbReference type="SUPFAM" id="SSF48452">
    <property type="entry name" value="TPR-like"/>
    <property type="match status" value="1"/>
</dbReference>
<dbReference type="STRING" id="316274.Haur_1728"/>
<keyword evidence="2" id="KW-0238">DNA-binding</keyword>
<dbReference type="PANTHER" id="PTHR44688">
    <property type="entry name" value="DNA-BINDING TRANSCRIPTIONAL ACTIVATOR DEVR_DOSR"/>
    <property type="match status" value="1"/>
</dbReference>
<dbReference type="InterPro" id="IPR011990">
    <property type="entry name" value="TPR-like_helical_dom_sf"/>
</dbReference>
<dbReference type="Pfam" id="PF25873">
    <property type="entry name" value="WHD_MalT"/>
    <property type="match status" value="1"/>
</dbReference>
<dbReference type="InterPro" id="IPR016032">
    <property type="entry name" value="Sig_transdc_resp-reg_C-effctor"/>
</dbReference>
<organism evidence="5 6">
    <name type="scientific">Herpetosiphon aurantiacus (strain ATCC 23779 / DSM 785 / 114-95)</name>
    <dbReference type="NCBI Taxonomy" id="316274"/>
    <lineage>
        <taxon>Bacteria</taxon>
        <taxon>Bacillati</taxon>
        <taxon>Chloroflexota</taxon>
        <taxon>Chloroflexia</taxon>
        <taxon>Herpetosiphonales</taxon>
        <taxon>Herpetosiphonaceae</taxon>
        <taxon>Herpetosiphon</taxon>
    </lineage>
</organism>
<dbReference type="InterPro" id="IPR059106">
    <property type="entry name" value="WHD_MalT"/>
</dbReference>
<dbReference type="PANTHER" id="PTHR44688:SF16">
    <property type="entry name" value="DNA-BINDING TRANSCRIPTIONAL ACTIVATOR DEVR_DOSR"/>
    <property type="match status" value="1"/>
</dbReference>
<dbReference type="HOGENOM" id="CLU_006325_2_0_0"/>
<evidence type="ECO:0000256" key="1">
    <source>
        <dbReference type="ARBA" id="ARBA00023015"/>
    </source>
</evidence>
<dbReference type="PRINTS" id="PR00038">
    <property type="entry name" value="HTHLUXR"/>
</dbReference>
<dbReference type="CDD" id="cd06170">
    <property type="entry name" value="LuxR_C_like"/>
    <property type="match status" value="1"/>
</dbReference>
<protein>
    <submittedName>
        <fullName evidence="5">ATP-dependent transcriptional regulator, MalT-like, LuxR family</fullName>
    </submittedName>
</protein>
<evidence type="ECO:0000313" key="6">
    <source>
        <dbReference type="Proteomes" id="UP000000787"/>
    </source>
</evidence>
<evidence type="ECO:0000256" key="2">
    <source>
        <dbReference type="ARBA" id="ARBA00023125"/>
    </source>
</evidence>
<evidence type="ECO:0000313" key="5">
    <source>
        <dbReference type="EMBL" id="ABX04371.1"/>
    </source>
</evidence>
<dbReference type="PROSITE" id="PS00622">
    <property type="entry name" value="HTH_LUXR_1"/>
    <property type="match status" value="1"/>
</dbReference>
<dbReference type="GO" id="GO:0006355">
    <property type="term" value="P:regulation of DNA-templated transcription"/>
    <property type="evidence" value="ECO:0007669"/>
    <property type="project" value="InterPro"/>
</dbReference>
<reference evidence="5 6" key="1">
    <citation type="journal article" date="2011" name="Stand. Genomic Sci.">
        <title>Complete genome sequence of the filamentous gliding predatory bacterium Herpetosiphon aurantiacus type strain (114-95(T)).</title>
        <authorList>
            <person name="Kiss H."/>
            <person name="Nett M."/>
            <person name="Domin N."/>
            <person name="Martin K."/>
            <person name="Maresca J.A."/>
            <person name="Copeland A."/>
            <person name="Lapidus A."/>
            <person name="Lucas S."/>
            <person name="Berry K.W."/>
            <person name="Glavina Del Rio T."/>
            <person name="Dalin E."/>
            <person name="Tice H."/>
            <person name="Pitluck S."/>
            <person name="Richardson P."/>
            <person name="Bruce D."/>
            <person name="Goodwin L."/>
            <person name="Han C."/>
            <person name="Detter J.C."/>
            <person name="Schmutz J."/>
            <person name="Brettin T."/>
            <person name="Land M."/>
            <person name="Hauser L."/>
            <person name="Kyrpides N.C."/>
            <person name="Ivanova N."/>
            <person name="Goker M."/>
            <person name="Woyke T."/>
            <person name="Klenk H.P."/>
            <person name="Bryant D.A."/>
        </authorList>
    </citation>
    <scope>NUCLEOTIDE SEQUENCE [LARGE SCALE GENOMIC DNA]</scope>
    <source>
        <strain evidence="6">ATCC 23779 / DSM 785 / 114-95</strain>
    </source>
</reference>
<dbReference type="InterPro" id="IPR027417">
    <property type="entry name" value="P-loop_NTPase"/>
</dbReference>
<dbReference type="InParanoid" id="A9B6R2"/>
<dbReference type="KEGG" id="hau:Haur_1728"/>
<feature type="domain" description="HTH luxR-type" evidence="4">
    <location>
        <begin position="803"/>
        <end position="868"/>
    </location>
</feature>
<evidence type="ECO:0000259" key="4">
    <source>
        <dbReference type="PROSITE" id="PS50043"/>
    </source>
</evidence>
<dbReference type="SMART" id="SM00421">
    <property type="entry name" value="HTH_LUXR"/>
    <property type="match status" value="1"/>
</dbReference>
<accession>A9B6R2</accession>
<dbReference type="EMBL" id="CP000875">
    <property type="protein sequence ID" value="ABX04371.1"/>
    <property type="molecule type" value="Genomic_DNA"/>
</dbReference>
<gene>
    <name evidence="5" type="ordered locus">Haur_1728</name>
</gene>
<dbReference type="Gene3D" id="3.40.50.300">
    <property type="entry name" value="P-loop containing nucleotide triphosphate hydrolases"/>
    <property type="match status" value="1"/>
</dbReference>
<dbReference type="Gene3D" id="1.10.10.10">
    <property type="entry name" value="Winged helix-like DNA-binding domain superfamily/Winged helix DNA-binding domain"/>
    <property type="match status" value="1"/>
</dbReference>
<dbReference type="Gene3D" id="1.25.40.10">
    <property type="entry name" value="Tetratricopeptide repeat domain"/>
    <property type="match status" value="1"/>
</dbReference>
<proteinExistence type="predicted"/>
<dbReference type="Pfam" id="PF17874">
    <property type="entry name" value="TPR_MalT"/>
    <property type="match status" value="1"/>
</dbReference>
<dbReference type="SMART" id="SM00028">
    <property type="entry name" value="TPR"/>
    <property type="match status" value="4"/>
</dbReference>
<keyword evidence="3" id="KW-0804">Transcription</keyword>
<dbReference type="InterPro" id="IPR041617">
    <property type="entry name" value="TPR_MalT"/>
</dbReference>
<dbReference type="Proteomes" id="UP000000787">
    <property type="component" value="Chromosome"/>
</dbReference>
<dbReference type="PROSITE" id="PS50043">
    <property type="entry name" value="HTH_LUXR_2"/>
    <property type="match status" value="1"/>
</dbReference>
<evidence type="ECO:0000256" key="3">
    <source>
        <dbReference type="ARBA" id="ARBA00023163"/>
    </source>
</evidence>
<dbReference type="Pfam" id="PF00196">
    <property type="entry name" value="GerE"/>
    <property type="match status" value="1"/>
</dbReference>
<name>A9B6R2_HERA2</name>
<dbReference type="GO" id="GO:0003677">
    <property type="term" value="F:DNA binding"/>
    <property type="evidence" value="ECO:0007669"/>
    <property type="project" value="UniProtKB-KW"/>
</dbReference>
<dbReference type="InterPro" id="IPR019734">
    <property type="entry name" value="TPR_rpt"/>
</dbReference>